<gene>
    <name evidence="13" type="primary">crtQ</name>
    <name evidence="13" type="ORF">GCM10022378_10120</name>
</gene>
<proteinExistence type="inferred from homology"/>
<comment type="caution">
    <text evidence="13">The sequence shown here is derived from an EMBL/GenBank/DDBJ whole genome shotgun (WGS) entry which is preliminary data.</text>
</comment>
<dbReference type="EMBL" id="BAABCK010000020">
    <property type="protein sequence ID" value="GAA3722009.1"/>
    <property type="molecule type" value="Genomic_DNA"/>
</dbReference>
<keyword evidence="4" id="KW-0808">Transferase</keyword>
<evidence type="ECO:0000313" key="14">
    <source>
        <dbReference type="Proteomes" id="UP001500920"/>
    </source>
</evidence>
<keyword evidence="5" id="KW-0125">Carotenoid biosynthesis</keyword>
<evidence type="ECO:0000256" key="8">
    <source>
        <dbReference type="ARBA" id="ARBA00037904"/>
    </source>
</evidence>
<keyword evidence="11" id="KW-0812">Transmembrane</keyword>
<evidence type="ECO:0000256" key="4">
    <source>
        <dbReference type="ARBA" id="ARBA00022679"/>
    </source>
</evidence>
<evidence type="ECO:0000256" key="9">
    <source>
        <dbReference type="ARBA" id="ARBA00038120"/>
    </source>
</evidence>
<dbReference type="Pfam" id="PF00535">
    <property type="entry name" value="Glycos_transf_2"/>
    <property type="match status" value="1"/>
</dbReference>
<dbReference type="InterPro" id="IPR029044">
    <property type="entry name" value="Nucleotide-diphossugar_trans"/>
</dbReference>
<sequence length="335" mass="37371">MPFVSIIIPARNEAERIPALLESLQHQNFKAFEVLVVDDDSMDDTMSISQSFGATVLCNEATQEGAGKSAACWHGVQHSKGEWLLFLDADTHFTTPDSLGHLLEFYRQKGARGLLSLQPFHHIKDMYENLSAIFNIIVIVGMNVFTIWGRRFKPAGSFGPTILSNRDDYLASGGHKKIEGALMDDLALGEAFLDEDLPVYCLGGKGVISFRMYPEGFKSLVDGWCKSFALGSQSTHPLVMMMTIIWISGSFISAGALISSLVAMDPVAIVLTGLLYLLYAFQTMGFARRSGNFKRFIFLFHPILFTFFAGVFVYSLFRVHILRSVNWRGRKITLK</sequence>
<keyword evidence="11" id="KW-1133">Transmembrane helix</keyword>
<evidence type="ECO:0000313" key="13">
    <source>
        <dbReference type="EMBL" id="GAA3722009.1"/>
    </source>
</evidence>
<comment type="subcellular location">
    <subcellularLocation>
        <location evidence="1">Cell membrane</location>
    </subcellularLocation>
</comment>
<evidence type="ECO:0000256" key="5">
    <source>
        <dbReference type="ARBA" id="ARBA00022746"/>
    </source>
</evidence>
<feature type="transmembrane region" description="Helical" evidence="11">
    <location>
        <begin position="296"/>
        <end position="317"/>
    </location>
</feature>
<feature type="domain" description="Glycosyltransferase 2-like" evidence="12">
    <location>
        <begin position="5"/>
        <end position="113"/>
    </location>
</feature>
<dbReference type="PANTHER" id="PTHR43646:SF2">
    <property type="entry name" value="GLYCOSYLTRANSFERASE 2-LIKE DOMAIN-CONTAINING PROTEIN"/>
    <property type="match status" value="1"/>
</dbReference>
<evidence type="ECO:0000256" key="3">
    <source>
        <dbReference type="ARBA" id="ARBA00022676"/>
    </source>
</evidence>
<keyword evidence="14" id="KW-1185">Reference proteome</keyword>
<feature type="transmembrane region" description="Helical" evidence="11">
    <location>
        <begin position="238"/>
        <end position="261"/>
    </location>
</feature>
<evidence type="ECO:0000256" key="1">
    <source>
        <dbReference type="ARBA" id="ARBA00004236"/>
    </source>
</evidence>
<organism evidence="13 14">
    <name type="scientific">Salinicoccus jeotgali</name>
    <dbReference type="NCBI Taxonomy" id="381634"/>
    <lineage>
        <taxon>Bacteria</taxon>
        <taxon>Bacillati</taxon>
        <taxon>Bacillota</taxon>
        <taxon>Bacilli</taxon>
        <taxon>Bacillales</taxon>
        <taxon>Staphylococcaceae</taxon>
        <taxon>Salinicoccus</taxon>
    </lineage>
</organism>
<dbReference type="SUPFAM" id="SSF53448">
    <property type="entry name" value="Nucleotide-diphospho-sugar transferases"/>
    <property type="match status" value="1"/>
</dbReference>
<keyword evidence="6 11" id="KW-0472">Membrane</keyword>
<reference evidence="14" key="1">
    <citation type="journal article" date="2019" name="Int. J. Syst. Evol. Microbiol.">
        <title>The Global Catalogue of Microorganisms (GCM) 10K type strain sequencing project: providing services to taxonomists for standard genome sequencing and annotation.</title>
        <authorList>
            <consortium name="The Broad Institute Genomics Platform"/>
            <consortium name="The Broad Institute Genome Sequencing Center for Infectious Disease"/>
            <person name="Wu L."/>
            <person name="Ma J."/>
        </authorList>
    </citation>
    <scope>NUCLEOTIDE SEQUENCE [LARGE SCALE GENOMIC DNA]</scope>
    <source>
        <strain evidence="14">JCM 16981</strain>
    </source>
</reference>
<evidence type="ECO:0000256" key="10">
    <source>
        <dbReference type="ARBA" id="ARBA00040345"/>
    </source>
</evidence>
<feature type="transmembrane region" description="Helical" evidence="11">
    <location>
        <begin position="130"/>
        <end position="148"/>
    </location>
</feature>
<name>A0ABP7ENY8_9STAP</name>
<evidence type="ECO:0000256" key="6">
    <source>
        <dbReference type="ARBA" id="ARBA00023136"/>
    </source>
</evidence>
<comment type="similarity">
    <text evidence="9">Belongs to the glycosyltransferase 2 family. CrtQ subfamily.</text>
</comment>
<protein>
    <recommendedName>
        <fullName evidence="10">4,4'-diaponeurosporenoate glycosyltransferase</fullName>
    </recommendedName>
</protein>
<keyword evidence="2" id="KW-1003">Cell membrane</keyword>
<dbReference type="Proteomes" id="UP001500920">
    <property type="component" value="Unassembled WGS sequence"/>
</dbReference>
<evidence type="ECO:0000259" key="12">
    <source>
        <dbReference type="Pfam" id="PF00535"/>
    </source>
</evidence>
<dbReference type="Gene3D" id="3.90.550.10">
    <property type="entry name" value="Spore Coat Polysaccharide Biosynthesis Protein SpsA, Chain A"/>
    <property type="match status" value="1"/>
</dbReference>
<comment type="function">
    <text evidence="7">Catalyzes the glycosylation of 4,4'-diaponeurosporenoate, i.e. the esterification of glucose at the C1'' position with the carboxyl group of 4,4'-diaponeurosporenic acid, to form glycosyl-4,4'-diaponeurosporenoate. This is a step in the biosynthesis of staphyloxanthin, an orange pigment present in most staphylococci strains.</text>
</comment>
<feature type="transmembrane region" description="Helical" evidence="11">
    <location>
        <begin position="267"/>
        <end position="284"/>
    </location>
</feature>
<evidence type="ECO:0000256" key="2">
    <source>
        <dbReference type="ARBA" id="ARBA00022475"/>
    </source>
</evidence>
<dbReference type="InterPro" id="IPR001173">
    <property type="entry name" value="Glyco_trans_2-like"/>
</dbReference>
<keyword evidence="3" id="KW-0328">Glycosyltransferase</keyword>
<evidence type="ECO:0000256" key="7">
    <source>
        <dbReference type="ARBA" id="ARBA00037281"/>
    </source>
</evidence>
<accession>A0ABP7ENY8</accession>
<comment type="pathway">
    <text evidence="8">Carotenoid biosynthesis; staphyloxanthin biosynthesis; staphyloxanthin from farnesyl diphosphate: step 4/5.</text>
</comment>
<evidence type="ECO:0000256" key="11">
    <source>
        <dbReference type="SAM" id="Phobius"/>
    </source>
</evidence>
<dbReference type="PANTHER" id="PTHR43646">
    <property type="entry name" value="GLYCOSYLTRANSFERASE"/>
    <property type="match status" value="1"/>
</dbReference>